<dbReference type="PANTHER" id="PTHR43283">
    <property type="entry name" value="BETA-LACTAMASE-RELATED"/>
    <property type="match status" value="1"/>
</dbReference>
<dbReference type="InterPro" id="IPR003033">
    <property type="entry name" value="SCP2_sterol-bd_dom"/>
</dbReference>
<keyword evidence="1" id="KW-0812">Transmembrane</keyword>
<accession>A0A0F9UIY0</accession>
<reference evidence="4" key="1">
    <citation type="journal article" date="2015" name="Nature">
        <title>Complex archaea that bridge the gap between prokaryotes and eukaryotes.</title>
        <authorList>
            <person name="Spang A."/>
            <person name="Saw J.H."/>
            <person name="Jorgensen S.L."/>
            <person name="Zaremba-Niedzwiedzka K."/>
            <person name="Martijn J."/>
            <person name="Lind A.E."/>
            <person name="van Eijk R."/>
            <person name="Schleper C."/>
            <person name="Guy L."/>
            <person name="Ettema T.J."/>
        </authorList>
    </citation>
    <scope>NUCLEOTIDE SEQUENCE</scope>
</reference>
<keyword evidence="1" id="KW-1133">Transmembrane helix</keyword>
<dbReference type="InterPro" id="IPR050789">
    <property type="entry name" value="Diverse_Enzym_Activities"/>
</dbReference>
<dbReference type="Pfam" id="PF02036">
    <property type="entry name" value="SCP2"/>
    <property type="match status" value="1"/>
</dbReference>
<sequence length="440" mass="49989">MSKDNEDLVLTIKKLLEKFNKSKLVLDEIEGWNGIIQFDLHDEEYFYIFNSDLKLEYIEGKAEDPDFTLKITQNLAKKFFSGKLDIRSFFEALTSKEIEYQGDSSHFMKFTVLLEFFEENDNKELKSGKEDWTVEAPELHGMRSDLLDQAAKKLKEIDINRNSFVVIRHGVLVYEEYFGQRSYEARMQWHYDIASVTKTIASMVVGVAVTKGLFSVDDLITDWVSNPAKGIVHGSKIKHLLTHTAETDPAGTNFKYNSEDEVNTLGKIITKASGIPSKEFAQINLFQPLGVYNYSWGSVVAKMTDLPIGYGLKISSRDAAKLGQLLLNNGRWNGKQIISEQYINEMTKPSFLSANSGYGYLVWLNNSLGKWNRPFKNGTGRMIPNAPEDMFMATGFYGRFIFVVPSLNIVIVTFGKKFVMESLDTAREFYNALEAALPSE</sequence>
<name>A0A0F9UIY0_9ZZZZ</name>
<dbReference type="Pfam" id="PF00144">
    <property type="entry name" value="Beta-lactamase"/>
    <property type="match status" value="1"/>
</dbReference>
<keyword evidence="1" id="KW-0472">Membrane</keyword>
<dbReference type="Gene3D" id="3.40.710.10">
    <property type="entry name" value="DD-peptidase/beta-lactamase superfamily"/>
    <property type="match status" value="1"/>
</dbReference>
<dbReference type="EMBL" id="LAZR01000667">
    <property type="protein sequence ID" value="KKN61196.1"/>
    <property type="molecule type" value="Genomic_DNA"/>
</dbReference>
<feature type="domain" description="SCP2" evidence="3">
    <location>
        <begin position="13"/>
        <end position="114"/>
    </location>
</feature>
<evidence type="ECO:0000256" key="1">
    <source>
        <dbReference type="SAM" id="Phobius"/>
    </source>
</evidence>
<evidence type="ECO:0000259" key="2">
    <source>
        <dbReference type="Pfam" id="PF00144"/>
    </source>
</evidence>
<dbReference type="AlphaFoldDB" id="A0A0F9UIY0"/>
<dbReference type="InterPro" id="IPR012338">
    <property type="entry name" value="Beta-lactam/transpept-like"/>
</dbReference>
<evidence type="ECO:0000259" key="3">
    <source>
        <dbReference type="Pfam" id="PF02036"/>
    </source>
</evidence>
<dbReference type="InterPro" id="IPR001466">
    <property type="entry name" value="Beta-lactam-related"/>
</dbReference>
<evidence type="ECO:0000313" key="4">
    <source>
        <dbReference type="EMBL" id="KKN61196.1"/>
    </source>
</evidence>
<dbReference type="SUPFAM" id="SSF55718">
    <property type="entry name" value="SCP-like"/>
    <property type="match status" value="1"/>
</dbReference>
<comment type="caution">
    <text evidence="4">The sequence shown here is derived from an EMBL/GenBank/DDBJ whole genome shotgun (WGS) entry which is preliminary data.</text>
</comment>
<feature type="transmembrane region" description="Helical" evidence="1">
    <location>
        <begin position="396"/>
        <end position="415"/>
    </location>
</feature>
<dbReference type="PANTHER" id="PTHR43283:SF7">
    <property type="entry name" value="BETA-LACTAMASE-RELATED DOMAIN-CONTAINING PROTEIN"/>
    <property type="match status" value="1"/>
</dbReference>
<dbReference type="InterPro" id="IPR036527">
    <property type="entry name" value="SCP2_sterol-bd_dom_sf"/>
</dbReference>
<protein>
    <recommendedName>
        <fullName evidence="5">Beta-lactamase-related domain-containing protein</fullName>
    </recommendedName>
</protein>
<evidence type="ECO:0008006" key="5">
    <source>
        <dbReference type="Google" id="ProtNLM"/>
    </source>
</evidence>
<proteinExistence type="predicted"/>
<gene>
    <name evidence="4" type="ORF">LCGC14_0524370</name>
</gene>
<feature type="domain" description="Beta-lactamase-related" evidence="2">
    <location>
        <begin position="163"/>
        <end position="428"/>
    </location>
</feature>
<organism evidence="4">
    <name type="scientific">marine sediment metagenome</name>
    <dbReference type="NCBI Taxonomy" id="412755"/>
    <lineage>
        <taxon>unclassified sequences</taxon>
        <taxon>metagenomes</taxon>
        <taxon>ecological metagenomes</taxon>
    </lineage>
</organism>
<dbReference type="SUPFAM" id="SSF56601">
    <property type="entry name" value="beta-lactamase/transpeptidase-like"/>
    <property type="match status" value="1"/>
</dbReference>
<dbReference type="Gene3D" id="3.30.1050.10">
    <property type="entry name" value="SCP2 sterol-binding domain"/>
    <property type="match status" value="1"/>
</dbReference>